<evidence type="ECO:0000256" key="3">
    <source>
        <dbReference type="ARBA" id="ARBA00022833"/>
    </source>
</evidence>
<feature type="domain" description="RING-type" evidence="6">
    <location>
        <begin position="21"/>
        <end position="62"/>
    </location>
</feature>
<organism evidence="7 8">
    <name type="scientific">Eleusine coracana subsp. coracana</name>
    <dbReference type="NCBI Taxonomy" id="191504"/>
    <lineage>
        <taxon>Eukaryota</taxon>
        <taxon>Viridiplantae</taxon>
        <taxon>Streptophyta</taxon>
        <taxon>Embryophyta</taxon>
        <taxon>Tracheophyta</taxon>
        <taxon>Spermatophyta</taxon>
        <taxon>Magnoliopsida</taxon>
        <taxon>Liliopsida</taxon>
        <taxon>Poales</taxon>
        <taxon>Poaceae</taxon>
        <taxon>PACMAD clade</taxon>
        <taxon>Chloridoideae</taxon>
        <taxon>Cynodonteae</taxon>
        <taxon>Eleusininae</taxon>
        <taxon>Eleusine</taxon>
    </lineage>
</organism>
<accession>A0AAV5CEW9</accession>
<dbReference type="InterPro" id="IPR001841">
    <property type="entry name" value="Znf_RING"/>
</dbReference>
<dbReference type="Proteomes" id="UP001054889">
    <property type="component" value="Unassembled WGS sequence"/>
</dbReference>
<dbReference type="EMBL" id="BQKI01000006">
    <property type="protein sequence ID" value="GJM96564.1"/>
    <property type="molecule type" value="Genomic_DNA"/>
</dbReference>
<keyword evidence="8" id="KW-1185">Reference proteome</keyword>
<dbReference type="SMART" id="SM00184">
    <property type="entry name" value="RING"/>
    <property type="match status" value="1"/>
</dbReference>
<sequence length="340" mass="37873">MGAPREVARVRRETLSALMTCPLCRGLLRKATAIAECLHTFCQECIMKEINDEDVDRCPVCNIDLGCDPEEKLRPDHNLQDIRNKIFPIKREKVASSKGATGVLPAKRKQRSLSSLVVDTPRVEIKAAITGRRTIATRRRTASHVSSPDRNGVINLSNKSESQDQMIEKHTASQSTKVIATANKKQRITDVDAPKKPSLEDRKNGKTTGKEELQKGKTTDKEELQKVTTPVWFSLVALPNQKEDPQLPQLSKNYLRIKDGTLKISSVQRYIMTKLDLAHADEVEITCHGEPISPTSTVNGLVDLWVRRETGGPIKSSLGAPAKEFVMVLGYRRRLRAPAP</sequence>
<keyword evidence="1" id="KW-0479">Metal-binding</keyword>
<proteinExistence type="predicted"/>
<comment type="caution">
    <text evidence="7">The sequence shown here is derived from an EMBL/GenBank/DDBJ whole genome shotgun (WGS) entry which is preliminary data.</text>
</comment>
<name>A0AAV5CEW9_ELECO</name>
<dbReference type="PROSITE" id="PS00518">
    <property type="entry name" value="ZF_RING_1"/>
    <property type="match status" value="1"/>
</dbReference>
<dbReference type="PANTHER" id="PTHR46293:SF17">
    <property type="entry name" value="RING-TYPE DOMAIN-CONTAINING PROTEIN"/>
    <property type="match status" value="1"/>
</dbReference>
<dbReference type="PANTHER" id="PTHR46293">
    <property type="entry name" value="E3 UBIQUITIN PROTEIN LIGASE DRIP1"/>
    <property type="match status" value="1"/>
</dbReference>
<gene>
    <name evidence="7" type="primary">ga13414</name>
    <name evidence="7" type="ORF">PR202_ga13414</name>
</gene>
<dbReference type="InterPro" id="IPR017907">
    <property type="entry name" value="Znf_RING_CS"/>
</dbReference>
<evidence type="ECO:0000256" key="1">
    <source>
        <dbReference type="ARBA" id="ARBA00022723"/>
    </source>
</evidence>
<dbReference type="InterPro" id="IPR044807">
    <property type="entry name" value="DRIP1-like"/>
</dbReference>
<feature type="compositionally biased region" description="Polar residues" evidence="5">
    <location>
        <begin position="143"/>
        <end position="165"/>
    </location>
</feature>
<keyword evidence="2 4" id="KW-0863">Zinc-finger</keyword>
<evidence type="ECO:0000259" key="6">
    <source>
        <dbReference type="PROSITE" id="PS50089"/>
    </source>
</evidence>
<reference evidence="7" key="1">
    <citation type="journal article" date="2018" name="DNA Res.">
        <title>Multiple hybrid de novo genome assembly of finger millet, an orphan allotetraploid crop.</title>
        <authorList>
            <person name="Hatakeyama M."/>
            <person name="Aluri S."/>
            <person name="Balachadran M.T."/>
            <person name="Sivarajan S.R."/>
            <person name="Patrignani A."/>
            <person name="Gruter S."/>
            <person name="Poveda L."/>
            <person name="Shimizu-Inatsugi R."/>
            <person name="Baeten J."/>
            <person name="Francoijs K.J."/>
            <person name="Nataraja K.N."/>
            <person name="Reddy Y.A.N."/>
            <person name="Phadnis S."/>
            <person name="Ravikumar R.L."/>
            <person name="Schlapbach R."/>
            <person name="Sreeman S.M."/>
            <person name="Shimizu K.K."/>
        </authorList>
    </citation>
    <scope>NUCLEOTIDE SEQUENCE</scope>
</reference>
<evidence type="ECO:0000313" key="8">
    <source>
        <dbReference type="Proteomes" id="UP001054889"/>
    </source>
</evidence>
<evidence type="ECO:0000256" key="4">
    <source>
        <dbReference type="PROSITE-ProRule" id="PRU00175"/>
    </source>
</evidence>
<evidence type="ECO:0000256" key="5">
    <source>
        <dbReference type="SAM" id="MobiDB-lite"/>
    </source>
</evidence>
<reference evidence="7" key="2">
    <citation type="submission" date="2021-12" db="EMBL/GenBank/DDBJ databases">
        <title>Resequencing data analysis of finger millet.</title>
        <authorList>
            <person name="Hatakeyama M."/>
            <person name="Aluri S."/>
            <person name="Balachadran M.T."/>
            <person name="Sivarajan S.R."/>
            <person name="Poveda L."/>
            <person name="Shimizu-Inatsugi R."/>
            <person name="Schlapbach R."/>
            <person name="Sreeman S.M."/>
            <person name="Shimizu K.K."/>
        </authorList>
    </citation>
    <scope>NUCLEOTIDE SEQUENCE</scope>
</reference>
<protein>
    <recommendedName>
        <fullName evidence="6">RING-type domain-containing protein</fullName>
    </recommendedName>
</protein>
<evidence type="ECO:0000256" key="2">
    <source>
        <dbReference type="ARBA" id="ARBA00022771"/>
    </source>
</evidence>
<dbReference type="PROSITE" id="PS50089">
    <property type="entry name" value="ZF_RING_2"/>
    <property type="match status" value="1"/>
</dbReference>
<dbReference type="GO" id="GO:0008270">
    <property type="term" value="F:zinc ion binding"/>
    <property type="evidence" value="ECO:0007669"/>
    <property type="project" value="UniProtKB-KW"/>
</dbReference>
<dbReference type="GO" id="GO:0004842">
    <property type="term" value="F:ubiquitin-protein transferase activity"/>
    <property type="evidence" value="ECO:0007669"/>
    <property type="project" value="InterPro"/>
</dbReference>
<dbReference type="SUPFAM" id="SSF57850">
    <property type="entry name" value="RING/U-box"/>
    <property type="match status" value="1"/>
</dbReference>
<dbReference type="InterPro" id="IPR013083">
    <property type="entry name" value="Znf_RING/FYVE/PHD"/>
</dbReference>
<dbReference type="AlphaFoldDB" id="A0AAV5CEW9"/>
<feature type="region of interest" description="Disordered" evidence="5">
    <location>
        <begin position="136"/>
        <end position="222"/>
    </location>
</feature>
<keyword evidence="3" id="KW-0862">Zinc</keyword>
<feature type="compositionally biased region" description="Basic and acidic residues" evidence="5">
    <location>
        <begin position="187"/>
        <end position="222"/>
    </location>
</feature>
<evidence type="ECO:0000313" key="7">
    <source>
        <dbReference type="EMBL" id="GJM96564.1"/>
    </source>
</evidence>
<dbReference type="Pfam" id="PF13923">
    <property type="entry name" value="zf-C3HC4_2"/>
    <property type="match status" value="1"/>
</dbReference>
<dbReference type="Gene3D" id="3.30.40.10">
    <property type="entry name" value="Zinc/RING finger domain, C3HC4 (zinc finger)"/>
    <property type="match status" value="1"/>
</dbReference>